<dbReference type="PANTHER" id="PTHR30032:SF4">
    <property type="entry name" value="AMIDASE ENHANCER"/>
    <property type="match status" value="1"/>
</dbReference>
<dbReference type="EMBL" id="VBAO01000321">
    <property type="protein sequence ID" value="TMI79018.1"/>
    <property type="molecule type" value="Genomic_DNA"/>
</dbReference>
<dbReference type="Pfam" id="PF08486">
    <property type="entry name" value="SpoIID"/>
    <property type="match status" value="1"/>
</dbReference>
<dbReference type="PANTHER" id="PTHR30032">
    <property type="entry name" value="N-ACETYLMURAMOYL-L-ALANINE AMIDASE-RELATED"/>
    <property type="match status" value="1"/>
</dbReference>
<sequence>MTRPTIVGAVVVALLAVQAAARSPQLGGVPPTVRIGLFLDRSVLRLEGETPITATDVLGGQVLTLVGGPWMIRPAPAGMAIPGTTFGPIARFAPLAGALSVNGQAYRGAIEVRRTPSGRLTAINDLDLEQYLYGVIKGEIDPRWPPEAVKAQAVAARTLALETLAASRGKYAGEGYTLRATTDSQVYLGVAGEDPGATAAVDATRGVVVTFRGQPIFAAYHSNSGGHTEDSENVWGTPHPYLRGVPDPFALNGPDEEWATRLPLAAIEADLRRGGVSVTGIAAIEPGRMTPWGRAVTVRVVDEGGRTQEITANQFRLLLGPTIVRSTMFVITREGADVSFKGRGSGHGVGLDQWGARAMALRGFTLEQILGYYYTGIAIERRY</sequence>
<proteinExistence type="predicted"/>
<evidence type="ECO:0000313" key="3">
    <source>
        <dbReference type="EMBL" id="TMI79018.1"/>
    </source>
</evidence>
<protein>
    <submittedName>
        <fullName evidence="3">SpoIID/LytB domain-containing protein</fullName>
    </submittedName>
</protein>
<name>A0A537J631_9BACT</name>
<evidence type="ECO:0000259" key="2">
    <source>
        <dbReference type="Pfam" id="PF08486"/>
    </source>
</evidence>
<accession>A0A537J631</accession>
<keyword evidence="1" id="KW-0732">Signal</keyword>
<reference evidence="3 4" key="1">
    <citation type="journal article" date="2019" name="Nat. Microbiol.">
        <title>Mediterranean grassland soil C-N compound turnover is dependent on rainfall and depth, and is mediated by genomically divergent microorganisms.</title>
        <authorList>
            <person name="Diamond S."/>
            <person name="Andeer P.F."/>
            <person name="Li Z."/>
            <person name="Crits-Christoph A."/>
            <person name="Burstein D."/>
            <person name="Anantharaman K."/>
            <person name="Lane K.R."/>
            <person name="Thomas B.C."/>
            <person name="Pan C."/>
            <person name="Northen T.R."/>
            <person name="Banfield J.F."/>
        </authorList>
    </citation>
    <scope>NUCLEOTIDE SEQUENCE [LARGE SCALE GENOMIC DNA]</scope>
    <source>
        <strain evidence="3">NP_7</strain>
    </source>
</reference>
<dbReference type="AlphaFoldDB" id="A0A537J631"/>
<feature type="chain" id="PRO_5021755575" evidence="1">
    <location>
        <begin position="20"/>
        <end position="383"/>
    </location>
</feature>
<dbReference type="GO" id="GO:0030435">
    <property type="term" value="P:sporulation resulting in formation of a cellular spore"/>
    <property type="evidence" value="ECO:0007669"/>
    <property type="project" value="InterPro"/>
</dbReference>
<organism evidence="3 4">
    <name type="scientific">Candidatus Segetimicrobium genomatis</name>
    <dbReference type="NCBI Taxonomy" id="2569760"/>
    <lineage>
        <taxon>Bacteria</taxon>
        <taxon>Bacillati</taxon>
        <taxon>Candidatus Sysuimicrobiota</taxon>
        <taxon>Candidatus Sysuimicrobiia</taxon>
        <taxon>Candidatus Sysuimicrobiales</taxon>
        <taxon>Candidatus Segetimicrobiaceae</taxon>
        <taxon>Candidatus Segetimicrobium</taxon>
    </lineage>
</organism>
<dbReference type="NCBIfam" id="TIGR02669">
    <property type="entry name" value="SpoIID_LytB"/>
    <property type="match status" value="1"/>
</dbReference>
<gene>
    <name evidence="3" type="ORF">E6H04_11315</name>
</gene>
<dbReference type="Proteomes" id="UP000320048">
    <property type="component" value="Unassembled WGS sequence"/>
</dbReference>
<dbReference type="InterPro" id="IPR013486">
    <property type="entry name" value="SpoIID/LytB"/>
</dbReference>
<dbReference type="InterPro" id="IPR051922">
    <property type="entry name" value="Bact_Sporulation_Assoc"/>
</dbReference>
<dbReference type="GO" id="GO:0030288">
    <property type="term" value="C:outer membrane-bounded periplasmic space"/>
    <property type="evidence" value="ECO:0007669"/>
    <property type="project" value="TreeGrafter"/>
</dbReference>
<evidence type="ECO:0000256" key="1">
    <source>
        <dbReference type="SAM" id="SignalP"/>
    </source>
</evidence>
<evidence type="ECO:0000313" key="4">
    <source>
        <dbReference type="Proteomes" id="UP000320048"/>
    </source>
</evidence>
<feature type="signal peptide" evidence="1">
    <location>
        <begin position="1"/>
        <end position="19"/>
    </location>
</feature>
<feature type="domain" description="Sporulation stage II protein D amidase enhancer LytB N-terminal" evidence="2">
    <location>
        <begin position="118"/>
        <end position="211"/>
    </location>
</feature>
<dbReference type="InterPro" id="IPR013693">
    <property type="entry name" value="SpoIID/LytB_N"/>
</dbReference>
<comment type="caution">
    <text evidence="3">The sequence shown here is derived from an EMBL/GenBank/DDBJ whole genome shotgun (WGS) entry which is preliminary data.</text>
</comment>